<dbReference type="AlphaFoldDB" id="A0AAW0PNM2"/>
<organism evidence="2 3">
    <name type="scientific">Mugilogobius chulae</name>
    <name type="common">yellowstripe goby</name>
    <dbReference type="NCBI Taxonomy" id="88201"/>
    <lineage>
        <taxon>Eukaryota</taxon>
        <taxon>Metazoa</taxon>
        <taxon>Chordata</taxon>
        <taxon>Craniata</taxon>
        <taxon>Vertebrata</taxon>
        <taxon>Euteleostomi</taxon>
        <taxon>Actinopterygii</taxon>
        <taxon>Neopterygii</taxon>
        <taxon>Teleostei</taxon>
        <taxon>Neoteleostei</taxon>
        <taxon>Acanthomorphata</taxon>
        <taxon>Gobiaria</taxon>
        <taxon>Gobiiformes</taxon>
        <taxon>Gobioidei</taxon>
        <taxon>Gobiidae</taxon>
        <taxon>Gobionellinae</taxon>
        <taxon>Mugilogobius</taxon>
    </lineage>
</organism>
<feature type="signal peptide" evidence="1">
    <location>
        <begin position="1"/>
        <end position="18"/>
    </location>
</feature>
<keyword evidence="1" id="KW-0732">Signal</keyword>
<protein>
    <submittedName>
        <fullName evidence="2">Uncharacterized protein</fullName>
    </submittedName>
</protein>
<dbReference type="Proteomes" id="UP001460270">
    <property type="component" value="Unassembled WGS sequence"/>
</dbReference>
<reference evidence="3" key="1">
    <citation type="submission" date="2024-04" db="EMBL/GenBank/DDBJ databases">
        <title>Salinicola lusitanus LLJ914,a marine bacterium isolated from the Okinawa Trough.</title>
        <authorList>
            <person name="Li J."/>
        </authorList>
    </citation>
    <scope>NUCLEOTIDE SEQUENCE [LARGE SCALE GENOMIC DNA]</scope>
</reference>
<evidence type="ECO:0000313" key="2">
    <source>
        <dbReference type="EMBL" id="KAK7933384.1"/>
    </source>
</evidence>
<feature type="chain" id="PRO_5043822050" evidence="1">
    <location>
        <begin position="19"/>
        <end position="186"/>
    </location>
</feature>
<proteinExistence type="predicted"/>
<evidence type="ECO:0000313" key="3">
    <source>
        <dbReference type="Proteomes" id="UP001460270"/>
    </source>
</evidence>
<accession>A0AAW0PNM2</accession>
<keyword evidence="3" id="KW-1185">Reference proteome</keyword>
<evidence type="ECO:0000256" key="1">
    <source>
        <dbReference type="SAM" id="SignalP"/>
    </source>
</evidence>
<gene>
    <name evidence="2" type="ORF">WMY93_004280</name>
</gene>
<comment type="caution">
    <text evidence="2">The sequence shown here is derived from an EMBL/GenBank/DDBJ whole genome shotgun (WGS) entry which is preliminary data.</text>
</comment>
<dbReference type="EMBL" id="JBBPFD010000003">
    <property type="protein sequence ID" value="KAK7933384.1"/>
    <property type="molecule type" value="Genomic_DNA"/>
</dbReference>
<name>A0AAW0PNM2_9GOBI</name>
<sequence length="186" mass="20528">MLLLLLLVVASVSHMTGAAIQRQDITSLGVSIYGKPFTTLSLNTQPDKVYACFEGYKDPAISNTCVFAEVTGTLTIEIATQEATQQVFKFKDNSGNECVSVSVLRRSGGRVFQSWGAERLNALLPMVTSRAEGTERQRGGAERTSWCDSMEEIREIWRCKIMAGFECMEQDFVLNAVCDGEPVELL</sequence>